<evidence type="ECO:0000313" key="8">
    <source>
        <dbReference type="EMBL" id="EOD43923.1"/>
    </source>
</evidence>
<gene>
    <name evidence="8" type="ORF">UCRNP2_9374</name>
</gene>
<dbReference type="PROSITE" id="PS52019">
    <property type="entry name" value="PKS_MFAS_DH"/>
    <property type="match status" value="1"/>
</dbReference>
<evidence type="ECO:0000256" key="2">
    <source>
        <dbReference type="ARBA" id="ARBA00022553"/>
    </source>
</evidence>
<feature type="domain" description="Carrier" evidence="6">
    <location>
        <begin position="239"/>
        <end position="315"/>
    </location>
</feature>
<name>R1E842_BOTPV</name>
<dbReference type="SUPFAM" id="SSF53335">
    <property type="entry name" value="S-adenosyl-L-methionine-dependent methyltransferases"/>
    <property type="match status" value="1"/>
</dbReference>
<dbReference type="InterPro" id="IPR013217">
    <property type="entry name" value="Methyltransf_12"/>
</dbReference>
<accession>R1E842</accession>
<dbReference type="InterPro" id="IPR006162">
    <property type="entry name" value="Ppantetheine_attach_site"/>
</dbReference>
<dbReference type="InterPro" id="IPR042104">
    <property type="entry name" value="PKS_dehydratase_sf"/>
</dbReference>
<dbReference type="Pfam" id="PF08242">
    <property type="entry name" value="Methyltransf_12"/>
    <property type="match status" value="1"/>
</dbReference>
<reference evidence="9" key="1">
    <citation type="journal article" date="2013" name="Genome Announc.">
        <title>Draft genome sequence of Neofusicoccum parvum isolate UCR-NP2, a fungal vascular pathogen associated with grapevine cankers.</title>
        <authorList>
            <person name="Blanco-Ulate B."/>
            <person name="Rolshausen P."/>
            <person name="Cantu D."/>
        </authorList>
    </citation>
    <scope>NUCLEOTIDE SEQUENCE [LARGE SCALE GENOMIC DNA]</scope>
    <source>
        <strain evidence="9">UCR-NP2</strain>
    </source>
</reference>
<feature type="region of interest" description="N-terminal hotdog fold" evidence="4">
    <location>
        <begin position="1"/>
        <end position="7"/>
    </location>
</feature>
<dbReference type="Gene3D" id="3.40.50.150">
    <property type="entry name" value="Vaccinia Virus protein VP39"/>
    <property type="match status" value="1"/>
</dbReference>
<dbReference type="InterPro" id="IPR029058">
    <property type="entry name" value="AB_hydrolase_fold"/>
</dbReference>
<dbReference type="Proteomes" id="UP000013521">
    <property type="component" value="Unassembled WGS sequence"/>
</dbReference>
<dbReference type="Pfam" id="PF00550">
    <property type="entry name" value="PP-binding"/>
    <property type="match status" value="1"/>
</dbReference>
<keyword evidence="3" id="KW-0808">Transferase</keyword>
<dbReference type="InterPro" id="IPR036736">
    <property type="entry name" value="ACP-like_sf"/>
</dbReference>
<evidence type="ECO:0000259" key="7">
    <source>
        <dbReference type="PROSITE" id="PS52019"/>
    </source>
</evidence>
<dbReference type="Gene3D" id="3.40.50.1820">
    <property type="entry name" value="alpha/beta hydrolase"/>
    <property type="match status" value="1"/>
</dbReference>
<dbReference type="InterPro" id="IPR020806">
    <property type="entry name" value="PKS_PP-bd"/>
</dbReference>
<feature type="domain" description="PKS/mFAS DH" evidence="7">
    <location>
        <begin position="1"/>
        <end position="179"/>
    </location>
</feature>
<organism evidence="8 9">
    <name type="scientific">Botryosphaeria parva (strain UCR-NP2)</name>
    <name type="common">Grapevine canker fungus</name>
    <name type="synonym">Neofusicoccum parvum</name>
    <dbReference type="NCBI Taxonomy" id="1287680"/>
    <lineage>
        <taxon>Eukaryota</taxon>
        <taxon>Fungi</taxon>
        <taxon>Dikarya</taxon>
        <taxon>Ascomycota</taxon>
        <taxon>Pezizomycotina</taxon>
        <taxon>Dothideomycetes</taxon>
        <taxon>Dothideomycetes incertae sedis</taxon>
        <taxon>Botryosphaeriales</taxon>
        <taxon>Botryosphaeriaceae</taxon>
        <taxon>Neofusicoccum</taxon>
    </lineage>
</organism>
<dbReference type="InterPro" id="IPR050444">
    <property type="entry name" value="Polyketide_Synthase"/>
</dbReference>
<dbReference type="OMA" id="YPERRIA"/>
<dbReference type="PANTHER" id="PTHR45681:SF6">
    <property type="entry name" value="POLYKETIDE SYNTHASE 37"/>
    <property type="match status" value="1"/>
</dbReference>
<evidence type="ECO:0000256" key="1">
    <source>
        <dbReference type="ARBA" id="ARBA00022450"/>
    </source>
</evidence>
<protein>
    <submittedName>
        <fullName evidence="8">Putative polyketide synthase protein</fullName>
    </submittedName>
</protein>
<dbReference type="PROSITE" id="PS50075">
    <property type="entry name" value="CARRIER"/>
    <property type="match status" value="1"/>
</dbReference>
<evidence type="ECO:0000256" key="3">
    <source>
        <dbReference type="ARBA" id="ARBA00022679"/>
    </source>
</evidence>
<proteinExistence type="predicted"/>
<dbReference type="InterPro" id="IPR009081">
    <property type="entry name" value="PP-bd_ACP"/>
</dbReference>
<feature type="region of interest" description="Disordered" evidence="5">
    <location>
        <begin position="193"/>
        <end position="243"/>
    </location>
</feature>
<dbReference type="EMBL" id="KB916776">
    <property type="protein sequence ID" value="EOD43923.1"/>
    <property type="molecule type" value="Genomic_DNA"/>
</dbReference>
<dbReference type="InterPro" id="IPR049900">
    <property type="entry name" value="PKS_mFAS_DH"/>
</dbReference>
<dbReference type="AlphaFoldDB" id="R1E842"/>
<dbReference type="PROSITE" id="PS00012">
    <property type="entry name" value="PHOSPHOPANTETHEINE"/>
    <property type="match status" value="1"/>
</dbReference>
<dbReference type="eggNOG" id="KOG1202">
    <property type="taxonomic scope" value="Eukaryota"/>
</dbReference>
<dbReference type="HOGENOM" id="CLU_348143_0_0_1"/>
<evidence type="ECO:0000259" key="6">
    <source>
        <dbReference type="PROSITE" id="PS50075"/>
    </source>
</evidence>
<dbReference type="OrthoDB" id="429813at2759"/>
<dbReference type="Gene3D" id="1.10.1200.10">
    <property type="entry name" value="ACP-like"/>
    <property type="match status" value="1"/>
</dbReference>
<evidence type="ECO:0000256" key="4">
    <source>
        <dbReference type="PROSITE-ProRule" id="PRU01363"/>
    </source>
</evidence>
<dbReference type="STRING" id="1287680.R1E842"/>
<dbReference type="PANTHER" id="PTHR45681">
    <property type="entry name" value="POLYKETIDE SYNTHASE 44-RELATED"/>
    <property type="match status" value="1"/>
</dbReference>
<dbReference type="KEGG" id="npa:UCRNP2_9374"/>
<dbReference type="GO" id="GO:0016740">
    <property type="term" value="F:transferase activity"/>
    <property type="evidence" value="ECO:0007669"/>
    <property type="project" value="UniProtKB-KW"/>
</dbReference>
<dbReference type="SUPFAM" id="SSF53474">
    <property type="entry name" value="alpha/beta-Hydrolases"/>
    <property type="match status" value="1"/>
</dbReference>
<evidence type="ECO:0000256" key="5">
    <source>
        <dbReference type="SAM" id="MobiDB-lite"/>
    </source>
</evidence>
<sequence>MTEQPKLQPYQRLVADRIKELRGKSSAEKLMSKRAYGLFGSVVHYADFLQGISCIIMDGTQAVADIEVSAGHVGAEESSVTSVCDTVALDTFIQVAGLLINSSDCCIPEHVFVATGIDSAILSKLCDFDACKSWTVYAMFSPSSETTAAGDVFVLTKDGSIAMAVLGVRFTRLPIAKLERMLESANNNVSAPISTVPKPSPLFPAPKALPELTSDEDTEFAQSSASSDGEAPETPSEGGNDENGLKEIISLYTGAPAADIASDANMGDLGVDSLAAVELADDLKSRFGKDISSTDLMIDPAATLVECEALFSSMAERCGFTNYWTAVAPKQNELLLAYILEAFRAIGADVWRLATGTDDPVALLFGSSNSQRVLEDFYTNSPMLATLTELLVDIITRVVAGSGSNTVKIVEVGAGFGGTTKRLAAALESISRPVQYTFTDIASTLVRNAVKKLAKYEWMEFHSLNLEHEAPERMKGSFDIAIGTNCVHATKNRAATMSRIRELLNEDGFAVLSEVTQIIDWYDIVYGLLEGWWMSNDADYPLQPPESWMRSFTEAGFTSVTYSQGPTAEANSQRLLLASKKLLKIPLRAKPEIETVVYKEVDGVSIHADIYLPQDSSRRAMPVALLLHGGGHMTLSRKAIRPAQVSFLLANHVIPVSFDYRLCPEINLIDGPITDVRDAFYGPTDFESGDLDARRAEEYPERRIALDDIIKALPTRPITSYDAIGTTDTTGLGWVRPGDPRSELVLSLFKEGNGLPILLTGLSADSLTMPPSPSLVASISPLAHVRGGTYRVPTYLIHGTRDEIVPAPPI</sequence>
<feature type="region of interest" description="C-terminal hotdog fold" evidence="4">
    <location>
        <begin position="26"/>
        <end position="179"/>
    </location>
</feature>
<dbReference type="Gene3D" id="3.10.129.110">
    <property type="entry name" value="Polyketide synthase dehydratase"/>
    <property type="match status" value="1"/>
</dbReference>
<dbReference type="SMART" id="SM00823">
    <property type="entry name" value="PKS_PP"/>
    <property type="match status" value="1"/>
</dbReference>
<keyword evidence="2" id="KW-0597">Phosphoprotein</keyword>
<keyword evidence="1" id="KW-0596">Phosphopantetheine</keyword>
<dbReference type="SUPFAM" id="SSF47336">
    <property type="entry name" value="ACP-like"/>
    <property type="match status" value="1"/>
</dbReference>
<dbReference type="InterPro" id="IPR029063">
    <property type="entry name" value="SAM-dependent_MTases_sf"/>
</dbReference>
<evidence type="ECO:0000313" key="9">
    <source>
        <dbReference type="Proteomes" id="UP000013521"/>
    </source>
</evidence>
<dbReference type="GO" id="GO:0031177">
    <property type="term" value="F:phosphopantetheine binding"/>
    <property type="evidence" value="ECO:0007669"/>
    <property type="project" value="InterPro"/>
</dbReference>
<comment type="caution">
    <text evidence="4">Lacks conserved residue(s) required for the propagation of feature annotation.</text>
</comment>
<dbReference type="CDD" id="cd02440">
    <property type="entry name" value="AdoMet_MTases"/>
    <property type="match status" value="1"/>
</dbReference>